<proteinExistence type="predicted"/>
<evidence type="ECO:0000313" key="3">
    <source>
        <dbReference type="Proteomes" id="UP000001861"/>
    </source>
</evidence>
<dbReference type="HOGENOM" id="CLU_011151_0_1_1"/>
<reference evidence="2 3" key="1">
    <citation type="journal article" date="2010" name="Proc. Natl. Acad. Sci. U.S.A.">
        <title>Insights into evolution of multicellular fungi from the assembled chromosomes of the mushroom Coprinopsis cinerea (Coprinus cinereus).</title>
        <authorList>
            <person name="Stajich J.E."/>
            <person name="Wilke S.K."/>
            <person name="Ahren D."/>
            <person name="Au C.H."/>
            <person name="Birren B.W."/>
            <person name="Borodovsky M."/>
            <person name="Burns C."/>
            <person name="Canback B."/>
            <person name="Casselton L.A."/>
            <person name="Cheng C.K."/>
            <person name="Deng J."/>
            <person name="Dietrich F.S."/>
            <person name="Fargo D.C."/>
            <person name="Farman M.L."/>
            <person name="Gathman A.C."/>
            <person name="Goldberg J."/>
            <person name="Guigo R."/>
            <person name="Hoegger P.J."/>
            <person name="Hooker J.B."/>
            <person name="Huggins A."/>
            <person name="James T.Y."/>
            <person name="Kamada T."/>
            <person name="Kilaru S."/>
            <person name="Kodira C."/>
            <person name="Kues U."/>
            <person name="Kupfer D."/>
            <person name="Kwan H.S."/>
            <person name="Lomsadze A."/>
            <person name="Li W."/>
            <person name="Lilly W.W."/>
            <person name="Ma L.J."/>
            <person name="Mackey A.J."/>
            <person name="Manning G."/>
            <person name="Martin F."/>
            <person name="Muraguchi H."/>
            <person name="Natvig D.O."/>
            <person name="Palmerini H."/>
            <person name="Ramesh M.A."/>
            <person name="Rehmeyer C.J."/>
            <person name="Roe B.A."/>
            <person name="Shenoy N."/>
            <person name="Stanke M."/>
            <person name="Ter-Hovhannisyan V."/>
            <person name="Tunlid A."/>
            <person name="Velagapudi R."/>
            <person name="Vision T.J."/>
            <person name="Zeng Q."/>
            <person name="Zolan M.E."/>
            <person name="Pukkila P.J."/>
        </authorList>
    </citation>
    <scope>NUCLEOTIDE SEQUENCE [LARGE SCALE GENOMIC DNA]</scope>
    <source>
        <strain evidence="3">Okayama-7 / 130 / ATCC MYA-4618 / FGSC 9003</strain>
    </source>
</reference>
<dbReference type="Proteomes" id="UP000001861">
    <property type="component" value="Unassembled WGS sequence"/>
</dbReference>
<accession>A8NIG4</accession>
<dbReference type="OrthoDB" id="3007819at2759"/>
<dbReference type="KEGG" id="cci:CC1G_09404"/>
<dbReference type="EMBL" id="AACS02000010">
    <property type="protein sequence ID" value="EAU87785.2"/>
    <property type="molecule type" value="Genomic_DNA"/>
</dbReference>
<sequence length="549" mass="61669">MASRLESIPYDVLLQVAFFTASGSVLGPPSSLPNLLLTSKALYRELNVTACPHLYARLFHHQFDAPALFNPTPFGHPASTTLALEYVARHKLLRRSRLSSWSDQDLLGDMRCALRMILESDGTNESQLALDNFPEQLLALAEAHLGSDSGEVGSQELKCLLVWLLSMSLSQRDISRISSERLEHLCLLLLRFTVPASHPSQILWFSELVTFFQCDSVASTSSKKPQCGYLDGHPSSGILSLSHPFSVLQPSFPAINVIFAMKECRPILIPPHLPETRAIALANQFTGPTRQDLREFQRCRTPLFADSIPRDNFSASFTLPGRSRSHDPEWYHLFGREHPGPRLTAPHLRLGAFAGLWKGSMMTEVTQEDATESSGLMNRQPLQVLLKSYHCFSSHTPLLSRSGDGSFNSFPFEPFDDSQTNDFERLLDQHHYLESESVENQEDGATRERPSRRKEPMPPIADTILCGETTDDHDQAWKGFRYVGRVHKDGLVLLKRKPKNQSEEYLGTSLFEGRLLNGGTFVGRWRNSLERQGPRGIFTLVKAKREDSA</sequence>
<dbReference type="VEuPathDB" id="FungiDB:CC1G_09404"/>
<comment type="caution">
    <text evidence="2">The sequence shown here is derived from an EMBL/GenBank/DDBJ whole genome shotgun (WGS) entry which is preliminary data.</text>
</comment>
<dbReference type="InParanoid" id="A8NIG4"/>
<dbReference type="RefSeq" id="XP_001833990.2">
    <property type="nucleotide sequence ID" value="XM_001833938.2"/>
</dbReference>
<dbReference type="AlphaFoldDB" id="A8NIG4"/>
<name>A8NIG4_COPC7</name>
<gene>
    <name evidence="2" type="ORF">CC1G_09404</name>
</gene>
<keyword evidence="3" id="KW-1185">Reference proteome</keyword>
<feature type="compositionally biased region" description="Basic and acidic residues" evidence="1">
    <location>
        <begin position="444"/>
        <end position="456"/>
    </location>
</feature>
<dbReference type="GeneID" id="6010503"/>
<evidence type="ECO:0008006" key="4">
    <source>
        <dbReference type="Google" id="ProtNLM"/>
    </source>
</evidence>
<evidence type="ECO:0000313" key="2">
    <source>
        <dbReference type="EMBL" id="EAU87785.2"/>
    </source>
</evidence>
<protein>
    <recommendedName>
        <fullName evidence="4">F-box domain-containing protein</fullName>
    </recommendedName>
</protein>
<dbReference type="OMA" id="GTWIFEG"/>
<feature type="region of interest" description="Disordered" evidence="1">
    <location>
        <begin position="434"/>
        <end position="460"/>
    </location>
</feature>
<evidence type="ECO:0000256" key="1">
    <source>
        <dbReference type="SAM" id="MobiDB-lite"/>
    </source>
</evidence>
<dbReference type="eggNOG" id="ENOG502R2M2">
    <property type="taxonomic scope" value="Eukaryota"/>
</dbReference>
<organism evidence="2 3">
    <name type="scientific">Coprinopsis cinerea (strain Okayama-7 / 130 / ATCC MYA-4618 / FGSC 9003)</name>
    <name type="common">Inky cap fungus</name>
    <name type="synonym">Hormographiella aspergillata</name>
    <dbReference type="NCBI Taxonomy" id="240176"/>
    <lineage>
        <taxon>Eukaryota</taxon>
        <taxon>Fungi</taxon>
        <taxon>Dikarya</taxon>
        <taxon>Basidiomycota</taxon>
        <taxon>Agaricomycotina</taxon>
        <taxon>Agaricomycetes</taxon>
        <taxon>Agaricomycetidae</taxon>
        <taxon>Agaricales</taxon>
        <taxon>Agaricineae</taxon>
        <taxon>Psathyrellaceae</taxon>
        <taxon>Coprinopsis</taxon>
    </lineage>
</organism>